<sequence>MCPQALVDTTDHEIYVNLTCCYNEEYDRVKGSVGTQLVGERAKIILDEVQALSLFTRAQCLQHIGEHFQPVMTGMQNCSYNTVADAVLRDYIFVHLDNNHDKFNLLIFMLQKLFSLIDQTSVLDNPDSLQNQEVLLPGHLITIYLKEKLQDWLLRLQRLLQEETDGEKKKFELSSLADVKKTIEKNAPKQMSLAIENMLKTGRLVTQSGLDLQQVFIYAAFIRSTNN</sequence>
<dbReference type="STRING" id="4097.A0A1S3XC24"/>
<keyword evidence="5" id="KW-0548">Nucleotidyltransferase</keyword>
<accession>A0A1S3XC24</accession>
<keyword evidence="3" id="KW-0240">DNA-directed RNA polymerase</keyword>
<dbReference type="GO" id="GO:0032549">
    <property type="term" value="F:ribonucleoside binding"/>
    <property type="evidence" value="ECO:0007669"/>
    <property type="project" value="InterPro"/>
</dbReference>
<dbReference type="GO" id="GO:0000428">
    <property type="term" value="C:DNA-directed RNA polymerase complex"/>
    <property type="evidence" value="ECO:0007669"/>
    <property type="project" value="UniProtKB-KW"/>
</dbReference>
<dbReference type="GO" id="GO:0006351">
    <property type="term" value="P:DNA-templated transcription"/>
    <property type="evidence" value="ECO:0007669"/>
    <property type="project" value="InterPro"/>
</dbReference>
<dbReference type="PaxDb" id="4097-A0A1S3XC24"/>
<dbReference type="RefSeq" id="XP_016437379.1">
    <property type="nucleotide sequence ID" value="XM_016581893.1"/>
</dbReference>
<feature type="domain" description="RNA polymerase Rpb2" evidence="8">
    <location>
        <begin position="4"/>
        <end position="134"/>
    </location>
</feature>
<evidence type="ECO:0000256" key="2">
    <source>
        <dbReference type="ARBA" id="ARBA00012418"/>
    </source>
</evidence>
<evidence type="ECO:0000256" key="5">
    <source>
        <dbReference type="ARBA" id="ARBA00022695"/>
    </source>
</evidence>
<evidence type="ECO:0000313" key="9">
    <source>
        <dbReference type="RefSeq" id="XP_016437379.1"/>
    </source>
</evidence>
<evidence type="ECO:0000259" key="8">
    <source>
        <dbReference type="Pfam" id="PF04561"/>
    </source>
</evidence>
<evidence type="ECO:0000256" key="6">
    <source>
        <dbReference type="ARBA" id="ARBA00023163"/>
    </source>
</evidence>
<keyword evidence="6" id="KW-0804">Transcription</keyword>
<dbReference type="KEGG" id="nta:107763403"/>
<proteinExistence type="inferred from homology"/>
<dbReference type="InterPro" id="IPR015712">
    <property type="entry name" value="DNA-dir_RNA_pol_su2"/>
</dbReference>
<dbReference type="EC" id="2.7.7.6" evidence="2"/>
<dbReference type="GO" id="GO:0003899">
    <property type="term" value="F:DNA-directed RNA polymerase activity"/>
    <property type="evidence" value="ECO:0007669"/>
    <property type="project" value="UniProtKB-EC"/>
</dbReference>
<evidence type="ECO:0000256" key="1">
    <source>
        <dbReference type="ARBA" id="ARBA00006835"/>
    </source>
</evidence>
<dbReference type="Gene3D" id="3.90.1110.10">
    <property type="entry name" value="RNA polymerase Rpb2, domain 2"/>
    <property type="match status" value="1"/>
</dbReference>
<dbReference type="SMR" id="A0A1S3XC24"/>
<reference evidence="9" key="1">
    <citation type="submission" date="2025-08" db="UniProtKB">
        <authorList>
            <consortium name="RefSeq"/>
        </authorList>
    </citation>
    <scope>IDENTIFICATION</scope>
</reference>
<dbReference type="InterPro" id="IPR037034">
    <property type="entry name" value="RNA_pol_Rpb2_2_sf"/>
</dbReference>
<protein>
    <recommendedName>
        <fullName evidence="2">DNA-directed RNA polymerase</fullName>
        <ecNumber evidence="2">2.7.7.6</ecNumber>
    </recommendedName>
</protein>
<evidence type="ECO:0000256" key="7">
    <source>
        <dbReference type="ARBA" id="ARBA00048552"/>
    </source>
</evidence>
<dbReference type="GO" id="GO:0003677">
    <property type="term" value="F:DNA binding"/>
    <property type="evidence" value="ECO:0007669"/>
    <property type="project" value="InterPro"/>
</dbReference>
<comment type="catalytic activity">
    <reaction evidence="7">
        <text>RNA(n) + a ribonucleoside 5'-triphosphate = RNA(n+1) + diphosphate</text>
        <dbReference type="Rhea" id="RHEA:21248"/>
        <dbReference type="Rhea" id="RHEA-COMP:14527"/>
        <dbReference type="Rhea" id="RHEA-COMP:17342"/>
        <dbReference type="ChEBI" id="CHEBI:33019"/>
        <dbReference type="ChEBI" id="CHEBI:61557"/>
        <dbReference type="ChEBI" id="CHEBI:140395"/>
        <dbReference type="EC" id="2.7.7.6"/>
    </reaction>
</comment>
<evidence type="ECO:0000256" key="4">
    <source>
        <dbReference type="ARBA" id="ARBA00022679"/>
    </source>
</evidence>
<organism evidence="9">
    <name type="scientific">Nicotiana tabacum</name>
    <name type="common">Common tobacco</name>
    <dbReference type="NCBI Taxonomy" id="4097"/>
    <lineage>
        <taxon>Eukaryota</taxon>
        <taxon>Viridiplantae</taxon>
        <taxon>Streptophyta</taxon>
        <taxon>Embryophyta</taxon>
        <taxon>Tracheophyta</taxon>
        <taxon>Spermatophyta</taxon>
        <taxon>Magnoliopsida</taxon>
        <taxon>eudicotyledons</taxon>
        <taxon>Gunneridae</taxon>
        <taxon>Pentapetalae</taxon>
        <taxon>asterids</taxon>
        <taxon>lamiids</taxon>
        <taxon>Solanales</taxon>
        <taxon>Solanaceae</taxon>
        <taxon>Nicotianoideae</taxon>
        <taxon>Nicotianeae</taxon>
        <taxon>Nicotiana</taxon>
    </lineage>
</organism>
<evidence type="ECO:0000256" key="3">
    <source>
        <dbReference type="ARBA" id="ARBA00022478"/>
    </source>
</evidence>
<dbReference type="OrthoDB" id="10248617at2759"/>
<dbReference type="PANTHER" id="PTHR20856">
    <property type="entry name" value="DNA-DIRECTED RNA POLYMERASE I SUBUNIT 2"/>
    <property type="match status" value="1"/>
</dbReference>
<keyword evidence="4" id="KW-0808">Transferase</keyword>
<comment type="similarity">
    <text evidence="1">Belongs to the RNA polymerase beta chain family.</text>
</comment>
<dbReference type="Pfam" id="PF04561">
    <property type="entry name" value="RNA_pol_Rpb2_2"/>
    <property type="match status" value="1"/>
</dbReference>
<gene>
    <name evidence="9" type="primary">LOC107763403</name>
</gene>
<dbReference type="AlphaFoldDB" id="A0A1S3XC24"/>
<dbReference type="InterPro" id="IPR007642">
    <property type="entry name" value="RNA_pol_Rpb2_2"/>
</dbReference>
<name>A0A1S3XC24_TOBAC</name>
<dbReference type="SUPFAM" id="SSF64484">
    <property type="entry name" value="beta and beta-prime subunits of DNA dependent RNA-polymerase"/>
    <property type="match status" value="1"/>
</dbReference>